<dbReference type="AlphaFoldDB" id="A0AAU8DWM5"/>
<dbReference type="RefSeq" id="WP_353650854.1">
    <property type="nucleotide sequence ID" value="NZ_CP159218.1"/>
</dbReference>
<organism evidence="3">
    <name type="scientific">Nakamurella sp. A5-74</name>
    <dbReference type="NCBI Taxonomy" id="3158264"/>
    <lineage>
        <taxon>Bacteria</taxon>
        <taxon>Bacillati</taxon>
        <taxon>Actinomycetota</taxon>
        <taxon>Actinomycetes</taxon>
        <taxon>Nakamurellales</taxon>
        <taxon>Nakamurellaceae</taxon>
        <taxon>Nakamurella</taxon>
    </lineage>
</organism>
<dbReference type="EMBL" id="CP159218">
    <property type="protein sequence ID" value="XCG65247.1"/>
    <property type="molecule type" value="Genomic_DNA"/>
</dbReference>
<proteinExistence type="predicted"/>
<name>A0AAU8DWM5_9ACTN</name>
<evidence type="ECO:0000256" key="2">
    <source>
        <dbReference type="SAM" id="SignalP"/>
    </source>
</evidence>
<evidence type="ECO:0000256" key="1">
    <source>
        <dbReference type="SAM" id="MobiDB-lite"/>
    </source>
</evidence>
<feature type="region of interest" description="Disordered" evidence="1">
    <location>
        <begin position="16"/>
        <end position="65"/>
    </location>
</feature>
<evidence type="ECO:0008006" key="4">
    <source>
        <dbReference type="Google" id="ProtNLM"/>
    </source>
</evidence>
<sequence>MTVLISAVVVFSVSSCTPGTAEPTGSPLPGVTTPADSTAQTGTVPSSTATTASSARSADRCQDSSDAGVDAPLATYGDGASAKLHFVGGAPPTARLCGSFGVKSVGGSQSGSGGSTTGSLAYLFSLVQDRLVSTGGSYYWLAGAVDSSAATVVLSLSENPLPVTVTLVPLVHGWKGFAFLYSPGPGYYAPSSRNTRGPQNAGLTVTAKNSAGKIVDSRYINLDNNTQREVTTRSTR</sequence>
<feature type="compositionally biased region" description="Low complexity" evidence="1">
    <location>
        <begin position="46"/>
        <end position="56"/>
    </location>
</feature>
<gene>
    <name evidence="3" type="ORF">ABLG96_08145</name>
</gene>
<reference evidence="3" key="1">
    <citation type="submission" date="2024-05" db="EMBL/GenBank/DDBJ databases">
        <authorList>
            <person name="Cai S.Y."/>
            <person name="Jin L.M."/>
            <person name="Li H.R."/>
        </authorList>
    </citation>
    <scope>NUCLEOTIDE SEQUENCE</scope>
    <source>
        <strain evidence="3">A5-74</strain>
    </source>
</reference>
<accession>A0AAU8DWM5</accession>
<feature type="signal peptide" evidence="2">
    <location>
        <begin position="1"/>
        <end position="21"/>
    </location>
</feature>
<feature type="compositionally biased region" description="Polar residues" evidence="1">
    <location>
        <begin position="34"/>
        <end position="45"/>
    </location>
</feature>
<evidence type="ECO:0000313" key="3">
    <source>
        <dbReference type="EMBL" id="XCG65247.1"/>
    </source>
</evidence>
<protein>
    <recommendedName>
        <fullName evidence="4">LppP/LprE family lipoprotein</fullName>
    </recommendedName>
</protein>
<feature type="chain" id="PRO_5043975367" description="LppP/LprE family lipoprotein" evidence="2">
    <location>
        <begin position="22"/>
        <end position="236"/>
    </location>
</feature>
<keyword evidence="2" id="KW-0732">Signal</keyword>